<evidence type="ECO:0000256" key="2">
    <source>
        <dbReference type="ARBA" id="ARBA00022857"/>
    </source>
</evidence>
<accession>A0ABT7JRJ0</accession>
<keyword evidence="8" id="KW-1185">Reference proteome</keyword>
<evidence type="ECO:0000256" key="4">
    <source>
        <dbReference type="HAMAP-Rule" id="MF_01925"/>
    </source>
</evidence>
<keyword evidence="4" id="KW-0641">Proline biosynthesis</keyword>
<comment type="function">
    <text evidence="4">Catalyzes the reduction of 1-pyrroline-5-carboxylate (PCA) to L-proline.</text>
</comment>
<name>A0ABT7JRJ0_9HYPH</name>
<evidence type="ECO:0000259" key="5">
    <source>
        <dbReference type="Pfam" id="PF03807"/>
    </source>
</evidence>
<evidence type="ECO:0000259" key="6">
    <source>
        <dbReference type="Pfam" id="PF14748"/>
    </source>
</evidence>
<protein>
    <recommendedName>
        <fullName evidence="4">Pyrroline-5-carboxylate reductase</fullName>
        <shortName evidence="4">P5C reductase</shortName>
        <shortName evidence="4">P5CR</shortName>
        <ecNumber evidence="4">1.5.1.2</ecNumber>
    </recommendedName>
    <alternativeName>
        <fullName evidence="4">PCA reductase</fullName>
    </alternativeName>
</protein>
<gene>
    <name evidence="4" type="primary">proC</name>
    <name evidence="7" type="ORF">PY649_08705</name>
</gene>
<comment type="pathway">
    <text evidence="4">Amino-acid biosynthesis; L-proline biosynthesis; L-proline from L-glutamate 5-semialdehyde: step 1/1.</text>
</comment>
<comment type="similarity">
    <text evidence="1 4">Belongs to the pyrroline-5-carboxylate reductase family.</text>
</comment>
<feature type="domain" description="Pyrroline-5-carboxylate reductase catalytic N-terminal" evidence="5">
    <location>
        <begin position="6"/>
        <end position="93"/>
    </location>
</feature>
<dbReference type="InterPro" id="IPR036291">
    <property type="entry name" value="NAD(P)-bd_dom_sf"/>
</dbReference>
<dbReference type="Pfam" id="PF14748">
    <property type="entry name" value="P5CR_dimer"/>
    <property type="match status" value="1"/>
</dbReference>
<comment type="caution">
    <text evidence="7">The sequence shown here is derived from an EMBL/GenBank/DDBJ whole genome shotgun (WGS) entry which is preliminary data.</text>
</comment>
<dbReference type="InterPro" id="IPR008927">
    <property type="entry name" value="6-PGluconate_DH-like_C_sf"/>
</dbReference>
<dbReference type="InterPro" id="IPR028939">
    <property type="entry name" value="P5C_Rdtase_cat_N"/>
</dbReference>
<keyword evidence="4" id="KW-0963">Cytoplasm</keyword>
<dbReference type="PANTHER" id="PTHR11645:SF0">
    <property type="entry name" value="PYRROLINE-5-CARBOXYLATE REDUCTASE 3"/>
    <property type="match status" value="1"/>
</dbReference>
<dbReference type="EMBL" id="JARFYM010000004">
    <property type="protein sequence ID" value="MDL2398970.1"/>
    <property type="molecule type" value="Genomic_DNA"/>
</dbReference>
<comment type="catalytic activity">
    <reaction evidence="4">
        <text>L-proline + NAD(+) = (S)-1-pyrroline-5-carboxylate + NADH + 2 H(+)</text>
        <dbReference type="Rhea" id="RHEA:14105"/>
        <dbReference type="ChEBI" id="CHEBI:15378"/>
        <dbReference type="ChEBI" id="CHEBI:17388"/>
        <dbReference type="ChEBI" id="CHEBI:57540"/>
        <dbReference type="ChEBI" id="CHEBI:57945"/>
        <dbReference type="ChEBI" id="CHEBI:60039"/>
        <dbReference type="EC" id="1.5.1.2"/>
    </reaction>
</comment>
<comment type="catalytic activity">
    <reaction evidence="4">
        <text>L-proline + NADP(+) = (S)-1-pyrroline-5-carboxylate + NADPH + 2 H(+)</text>
        <dbReference type="Rhea" id="RHEA:14109"/>
        <dbReference type="ChEBI" id="CHEBI:15378"/>
        <dbReference type="ChEBI" id="CHEBI:17388"/>
        <dbReference type="ChEBI" id="CHEBI:57783"/>
        <dbReference type="ChEBI" id="CHEBI:58349"/>
        <dbReference type="ChEBI" id="CHEBI:60039"/>
        <dbReference type="EC" id="1.5.1.2"/>
    </reaction>
</comment>
<dbReference type="Gene3D" id="3.40.50.720">
    <property type="entry name" value="NAD(P)-binding Rossmann-like Domain"/>
    <property type="match status" value="1"/>
</dbReference>
<reference evidence="7" key="1">
    <citation type="submission" date="2023-06" db="EMBL/GenBank/DDBJ databases">
        <title>Phylogenetic Diversity of Rhizobium strains.</title>
        <authorList>
            <person name="Moura F.T."/>
            <person name="Helene L.C.F."/>
            <person name="Hungria M."/>
        </authorList>
    </citation>
    <scope>NUCLEOTIDE SEQUENCE</scope>
    <source>
        <strain evidence="7">CCGE526</strain>
    </source>
</reference>
<dbReference type="InterPro" id="IPR029036">
    <property type="entry name" value="P5CR_dimer"/>
</dbReference>
<dbReference type="EC" id="1.5.1.2" evidence="4"/>
<sequence length="269" mass="28617">MADIGRVGIVGGSGWLGSAIAKALIGSDTVPAERLTCSYRTRKPDSGLGVSWTQDNQKLAENSDVVILSVRPDDWSGIDISAPGKLVISVMAGISVDSIKRKTGSVRIARALPNAAAEVGQSYTPFFLASSNPNDRGTVEALFRSCGMVDSVFREEHIDYFTAMTGSGEAFPAFLAEAMMNDAIARGLPMEIALRAAQQVIIDAGRLQEYHRASPADTVKSFVDYDGTTSAGIVAMRENGFESVIRSGLDAAFRKAQALTIKQVGGHDR</sequence>
<evidence type="ECO:0000313" key="7">
    <source>
        <dbReference type="EMBL" id="MDL2398970.1"/>
    </source>
</evidence>
<dbReference type="Gene3D" id="1.10.3730.10">
    <property type="entry name" value="ProC C-terminal domain-like"/>
    <property type="match status" value="1"/>
</dbReference>
<dbReference type="PIRSF" id="PIRSF000193">
    <property type="entry name" value="Pyrrol-5-carb_rd"/>
    <property type="match status" value="1"/>
</dbReference>
<dbReference type="SUPFAM" id="SSF51735">
    <property type="entry name" value="NAD(P)-binding Rossmann-fold domains"/>
    <property type="match status" value="1"/>
</dbReference>
<dbReference type="PANTHER" id="PTHR11645">
    <property type="entry name" value="PYRROLINE-5-CARBOXYLATE REDUCTASE"/>
    <property type="match status" value="1"/>
</dbReference>
<keyword evidence="3 4" id="KW-0560">Oxidoreductase</keyword>
<feature type="domain" description="Pyrroline-5-carboxylate reductase dimerisation" evidence="6">
    <location>
        <begin position="155"/>
        <end position="258"/>
    </location>
</feature>
<keyword evidence="2 4" id="KW-0521">NADP</keyword>
<dbReference type="SUPFAM" id="SSF48179">
    <property type="entry name" value="6-phosphogluconate dehydrogenase C-terminal domain-like"/>
    <property type="match status" value="1"/>
</dbReference>
<dbReference type="HAMAP" id="MF_01925">
    <property type="entry name" value="P5C_reductase"/>
    <property type="match status" value="1"/>
</dbReference>
<organism evidence="7 8">
    <name type="scientific">Rhizobium mayense</name>
    <dbReference type="NCBI Taxonomy" id="1312184"/>
    <lineage>
        <taxon>Bacteria</taxon>
        <taxon>Pseudomonadati</taxon>
        <taxon>Pseudomonadota</taxon>
        <taxon>Alphaproteobacteria</taxon>
        <taxon>Hyphomicrobiales</taxon>
        <taxon>Rhizobiaceae</taxon>
        <taxon>Rhizobium/Agrobacterium group</taxon>
        <taxon>Rhizobium</taxon>
    </lineage>
</organism>
<keyword evidence="4" id="KW-0028">Amino-acid biosynthesis</keyword>
<dbReference type="Proteomes" id="UP001172645">
    <property type="component" value="Unassembled WGS sequence"/>
</dbReference>
<comment type="subcellular location">
    <subcellularLocation>
        <location evidence="4">Cytoplasm</location>
    </subcellularLocation>
</comment>
<evidence type="ECO:0000313" key="8">
    <source>
        <dbReference type="Proteomes" id="UP001172645"/>
    </source>
</evidence>
<evidence type="ECO:0000256" key="3">
    <source>
        <dbReference type="ARBA" id="ARBA00023002"/>
    </source>
</evidence>
<dbReference type="InterPro" id="IPR000304">
    <property type="entry name" value="Pyrroline-COOH_reductase"/>
</dbReference>
<evidence type="ECO:0000256" key="1">
    <source>
        <dbReference type="ARBA" id="ARBA00005525"/>
    </source>
</evidence>
<dbReference type="Pfam" id="PF03807">
    <property type="entry name" value="F420_oxidored"/>
    <property type="match status" value="1"/>
</dbReference>
<dbReference type="RefSeq" id="WP_285867869.1">
    <property type="nucleotide sequence ID" value="NZ_JARFYM010000004.1"/>
</dbReference>
<proteinExistence type="inferred from homology"/>